<dbReference type="PANTHER" id="PTHR48418">
    <property type="entry name" value="TRNA WYBUTOSINE-SYNTHESIZING PROTEIN 3"/>
    <property type="match status" value="1"/>
</dbReference>
<evidence type="ECO:0000256" key="3">
    <source>
        <dbReference type="ARBA" id="ARBA00012750"/>
    </source>
</evidence>
<evidence type="ECO:0000313" key="17">
    <source>
        <dbReference type="EMBL" id="CAF3820231.1"/>
    </source>
</evidence>
<evidence type="ECO:0000256" key="8">
    <source>
        <dbReference type="ARBA" id="ARBA00022694"/>
    </source>
</evidence>
<comment type="catalytic activity">
    <reaction evidence="11">
        <text>4-demethyl-7-[(3S)-3-amino-3-carboxypropyl]wyosine(37) in tRNA(Phe) + S-adenosyl-L-methionine = 7-[(3S)-3-amino-3-carboxypropyl]wyosine(37) in tRNA(Phe) + S-adenosyl-L-homocysteine + H(+)</text>
        <dbReference type="Rhea" id="RHEA:36635"/>
        <dbReference type="Rhea" id="RHEA-COMP:10378"/>
        <dbReference type="Rhea" id="RHEA-COMP:10379"/>
        <dbReference type="ChEBI" id="CHEBI:15378"/>
        <dbReference type="ChEBI" id="CHEBI:57856"/>
        <dbReference type="ChEBI" id="CHEBI:59789"/>
        <dbReference type="ChEBI" id="CHEBI:73543"/>
        <dbReference type="ChEBI" id="CHEBI:73550"/>
        <dbReference type="EC" id="2.1.1.282"/>
    </reaction>
</comment>
<evidence type="ECO:0000256" key="11">
    <source>
        <dbReference type="ARBA" id="ARBA00049202"/>
    </source>
</evidence>
<dbReference type="EMBL" id="CAJNOQ010004236">
    <property type="protein sequence ID" value="CAF1050520.1"/>
    <property type="molecule type" value="Genomic_DNA"/>
</dbReference>
<evidence type="ECO:0000256" key="9">
    <source>
        <dbReference type="ARBA" id="ARBA00025378"/>
    </source>
</evidence>
<evidence type="ECO:0000256" key="5">
    <source>
        <dbReference type="ARBA" id="ARBA00022603"/>
    </source>
</evidence>
<dbReference type="EC" id="2.1.1.282" evidence="3"/>
<dbReference type="Gene3D" id="3.30.1960.10">
    <property type="entry name" value="tRNA wybutosine-synthesizing-like"/>
    <property type="match status" value="1"/>
</dbReference>
<organism evidence="15 18">
    <name type="scientific">Didymodactylos carnosus</name>
    <dbReference type="NCBI Taxonomy" id="1234261"/>
    <lineage>
        <taxon>Eukaryota</taxon>
        <taxon>Metazoa</taxon>
        <taxon>Spiralia</taxon>
        <taxon>Gnathifera</taxon>
        <taxon>Rotifera</taxon>
        <taxon>Eurotatoria</taxon>
        <taxon>Bdelloidea</taxon>
        <taxon>Philodinida</taxon>
        <taxon>Philodinidae</taxon>
        <taxon>Didymodactylos</taxon>
    </lineage>
</organism>
<comment type="pathway">
    <text evidence="1">tRNA modification; wybutosine-tRNA(Phe) biosynthesis.</text>
</comment>
<comment type="similarity">
    <text evidence="2">Belongs to the TYW3 family.</text>
</comment>
<evidence type="ECO:0000256" key="7">
    <source>
        <dbReference type="ARBA" id="ARBA00022691"/>
    </source>
</evidence>
<dbReference type="GO" id="GO:0032259">
    <property type="term" value="P:methylation"/>
    <property type="evidence" value="ECO:0007669"/>
    <property type="project" value="UniProtKB-KW"/>
</dbReference>
<dbReference type="EMBL" id="CAJOBA010000700">
    <property type="protein sequence ID" value="CAF3550630.1"/>
    <property type="molecule type" value="Genomic_DNA"/>
</dbReference>
<evidence type="ECO:0000256" key="4">
    <source>
        <dbReference type="ARBA" id="ARBA00016536"/>
    </source>
</evidence>
<dbReference type="GO" id="GO:0008168">
    <property type="term" value="F:methyltransferase activity"/>
    <property type="evidence" value="ECO:0007669"/>
    <property type="project" value="UniProtKB-KW"/>
</dbReference>
<reference evidence="15" key="1">
    <citation type="submission" date="2021-02" db="EMBL/GenBank/DDBJ databases">
        <authorList>
            <person name="Nowell W R."/>
        </authorList>
    </citation>
    <scope>NUCLEOTIDE SEQUENCE</scope>
</reference>
<dbReference type="Proteomes" id="UP000682733">
    <property type="component" value="Unassembled WGS sequence"/>
</dbReference>
<dbReference type="SUPFAM" id="SSF111278">
    <property type="entry name" value="SSo0622-like"/>
    <property type="match status" value="1"/>
</dbReference>
<evidence type="ECO:0000256" key="6">
    <source>
        <dbReference type="ARBA" id="ARBA00022679"/>
    </source>
</evidence>
<dbReference type="PANTHER" id="PTHR48418:SF1">
    <property type="entry name" value="TRNA WYBUTOSINE-SYNTHESIZING PROTEIN 3"/>
    <property type="match status" value="1"/>
</dbReference>
<evidence type="ECO:0000259" key="13">
    <source>
        <dbReference type="Pfam" id="PF02676"/>
    </source>
</evidence>
<dbReference type="InterPro" id="IPR003827">
    <property type="entry name" value="tRNA_yW-synthesising"/>
</dbReference>
<keyword evidence="5" id="KW-0489">Methyltransferase</keyword>
<dbReference type="OrthoDB" id="263283at2759"/>
<sequence>MNNDNDQQRKHRSIKSSQDVDIYRPRQIVSSTYPEETQYHQLIHRTLNEIKTLTPAKQAAVGGVSGIATGFLFAKASKAAAFAIAVQRRVHDSRTITQTTTTTNQDEDIEEINNIQGGTSSVLQQLRAFAYENVSLASSFIGGFLLVDLVMTKKLSHFDEWKSVVLLSGKDLSRKHSIDEYIVDLMNMINQHSDYYTSSSCSGRTIVFATTPTASKSDCQWLYVTHGEANVDEIWTCIEASASKSHLITFKYEPFIVHIICRNIECAKQLLNLVLECGYRNSGLVLSKQGKITLGVRSTHGLEVPIVINGELCVDKSYIVKLVTIANEKMCTNFQRIDRFKESIEKKICHNDLVS</sequence>
<dbReference type="InterPro" id="IPR036602">
    <property type="entry name" value="tRNA_yW-synthesising-like_sf"/>
</dbReference>
<dbReference type="Proteomes" id="UP000677228">
    <property type="component" value="Unassembled WGS sequence"/>
</dbReference>
<dbReference type="EMBL" id="CAJOBC010004238">
    <property type="protein sequence ID" value="CAF3820231.1"/>
    <property type="molecule type" value="Genomic_DNA"/>
</dbReference>
<comment type="function">
    <text evidence="9">Probable S-adenosyl-L-methionine-dependent methyltransferase that acts as a component of the wybutosine biosynthesis pathway. Wybutosine is a hyper modified guanosine with a tricyclic base found at the 3'-position adjacent to the anticodon of eukaryotic phenylalanine tRNA.</text>
</comment>
<keyword evidence="6" id="KW-0808">Transferase</keyword>
<keyword evidence="18" id="KW-1185">Reference proteome</keyword>
<accession>A0A814KEK3</accession>
<dbReference type="Proteomes" id="UP000663829">
    <property type="component" value="Unassembled WGS sequence"/>
</dbReference>
<evidence type="ECO:0000313" key="14">
    <source>
        <dbReference type="EMBL" id="CAF0769876.1"/>
    </source>
</evidence>
<keyword evidence="7" id="KW-0949">S-adenosyl-L-methionine</keyword>
<feature type="domain" description="tRNA wybutosine-synthesizing protein" evidence="13">
    <location>
        <begin position="169"/>
        <end position="345"/>
    </location>
</feature>
<feature type="region of interest" description="Disordered" evidence="12">
    <location>
        <begin position="1"/>
        <end position="20"/>
    </location>
</feature>
<comment type="caution">
    <text evidence="15">The sequence shown here is derived from an EMBL/GenBank/DDBJ whole genome shotgun (WGS) entry which is preliminary data.</text>
</comment>
<dbReference type="UniPathway" id="UPA00375"/>
<evidence type="ECO:0000313" key="18">
    <source>
        <dbReference type="Proteomes" id="UP000663829"/>
    </source>
</evidence>
<gene>
    <name evidence="15" type="ORF">GPM918_LOCUS16259</name>
    <name evidence="14" type="ORF">OVA965_LOCUS3026</name>
    <name evidence="17" type="ORF">SRO942_LOCUS16265</name>
    <name evidence="16" type="ORF">TMI583_LOCUS3025</name>
</gene>
<evidence type="ECO:0000256" key="12">
    <source>
        <dbReference type="SAM" id="MobiDB-lite"/>
    </source>
</evidence>
<evidence type="ECO:0000313" key="16">
    <source>
        <dbReference type="EMBL" id="CAF3550630.1"/>
    </source>
</evidence>
<dbReference type="Pfam" id="PF02676">
    <property type="entry name" value="TYW3"/>
    <property type="match status" value="1"/>
</dbReference>
<dbReference type="AlphaFoldDB" id="A0A814KEK3"/>
<dbReference type="EMBL" id="CAJNOK010000700">
    <property type="protein sequence ID" value="CAF0769876.1"/>
    <property type="molecule type" value="Genomic_DNA"/>
</dbReference>
<evidence type="ECO:0000256" key="10">
    <source>
        <dbReference type="ARBA" id="ARBA00030554"/>
    </source>
</evidence>
<proteinExistence type="inferred from homology"/>
<protein>
    <recommendedName>
        <fullName evidence="4">tRNA wybutosine-synthesizing protein 3 homolog</fullName>
        <ecNumber evidence="3">2.1.1.282</ecNumber>
    </recommendedName>
    <alternativeName>
        <fullName evidence="10">tRNA(Phe) 7-((3-amino-3-carboxypropyl)-4-demethylwyosine(37)-N(4))-methyltransferase</fullName>
    </alternativeName>
</protein>
<evidence type="ECO:0000313" key="15">
    <source>
        <dbReference type="EMBL" id="CAF1050520.1"/>
    </source>
</evidence>
<evidence type="ECO:0000256" key="2">
    <source>
        <dbReference type="ARBA" id="ARBA00008569"/>
    </source>
</evidence>
<dbReference type="Proteomes" id="UP000681722">
    <property type="component" value="Unassembled WGS sequence"/>
</dbReference>
<evidence type="ECO:0000256" key="1">
    <source>
        <dbReference type="ARBA" id="ARBA00004797"/>
    </source>
</evidence>
<keyword evidence="8" id="KW-0819">tRNA processing</keyword>
<dbReference type="GO" id="GO:0008033">
    <property type="term" value="P:tRNA processing"/>
    <property type="evidence" value="ECO:0007669"/>
    <property type="project" value="UniProtKB-KW"/>
</dbReference>
<name>A0A814KEK3_9BILA</name>